<feature type="transmembrane region" description="Helical" evidence="12">
    <location>
        <begin position="137"/>
        <end position="157"/>
    </location>
</feature>
<evidence type="ECO:0000256" key="6">
    <source>
        <dbReference type="ARBA" id="ARBA00022683"/>
    </source>
</evidence>
<proteinExistence type="predicted"/>
<dbReference type="Pfam" id="PF00367">
    <property type="entry name" value="PTS_EIIB"/>
    <property type="match status" value="1"/>
</dbReference>
<evidence type="ECO:0000256" key="10">
    <source>
        <dbReference type="ARBA" id="ARBA00023136"/>
    </source>
</evidence>
<keyword evidence="7 12" id="KW-0812">Transmembrane</keyword>
<evidence type="ECO:0000256" key="12">
    <source>
        <dbReference type="SAM" id="Phobius"/>
    </source>
</evidence>
<reference evidence="16" key="1">
    <citation type="journal article" date="2019" name="Int. J. Syst. Evol. Microbiol.">
        <title>The Global Catalogue of Microorganisms (GCM) 10K type strain sequencing project: providing services to taxonomists for standard genome sequencing and annotation.</title>
        <authorList>
            <consortium name="The Broad Institute Genomics Platform"/>
            <consortium name="The Broad Institute Genome Sequencing Center for Infectious Disease"/>
            <person name="Wu L."/>
            <person name="Ma J."/>
        </authorList>
    </citation>
    <scope>NUCLEOTIDE SEQUENCE [LARGE SCALE GENOMIC DNA]</scope>
    <source>
        <strain evidence="16">IBRC-M 10813</strain>
    </source>
</reference>
<keyword evidence="10 12" id="KW-0472">Membrane</keyword>
<feature type="transmembrane region" description="Helical" evidence="12">
    <location>
        <begin position="98"/>
        <end position="117"/>
    </location>
</feature>
<dbReference type="PROSITE" id="PS51103">
    <property type="entry name" value="PTS_EIIC_TYPE_1"/>
    <property type="match status" value="1"/>
</dbReference>
<feature type="transmembrane region" description="Helical" evidence="12">
    <location>
        <begin position="51"/>
        <end position="78"/>
    </location>
</feature>
<keyword evidence="9 12" id="KW-1133">Transmembrane helix</keyword>
<dbReference type="RefSeq" id="WP_380701625.1">
    <property type="nucleotide sequence ID" value="NZ_JBHSAP010000004.1"/>
</dbReference>
<keyword evidence="6" id="KW-0598">Phosphotransferase system</keyword>
<evidence type="ECO:0000259" key="13">
    <source>
        <dbReference type="PROSITE" id="PS51098"/>
    </source>
</evidence>
<feature type="transmembrane region" description="Helical" evidence="12">
    <location>
        <begin position="264"/>
        <end position="281"/>
    </location>
</feature>
<keyword evidence="4" id="KW-0762">Sugar transport</keyword>
<evidence type="ECO:0000259" key="14">
    <source>
        <dbReference type="PROSITE" id="PS51103"/>
    </source>
</evidence>
<feature type="domain" description="PTS EIIB type-1" evidence="13">
    <location>
        <begin position="393"/>
        <end position="474"/>
    </location>
</feature>
<dbReference type="InterPro" id="IPR018113">
    <property type="entry name" value="PTrfase_EIIB_Cys"/>
</dbReference>
<evidence type="ECO:0000256" key="11">
    <source>
        <dbReference type="PROSITE-ProRule" id="PRU00421"/>
    </source>
</evidence>
<sequence>MLPVAVLPAASILLAVGFNMTEFSADGSWVHRTGEVIMTAGDSILRYLPLLFAVGVAVGLTGGAGTAALAAVAGYVVLNTLVGLNSGAPTVGAWQVKLNQTDVLGGIITGLIAAYLYRRYKDIRLPDWLQFFGGKRFVPIVTTVVMVFVGVLFMVIWPPVQQAISDSGNALIASGGAGLFGYGFLNRLLIPFGLHHILNNLIWFNVGEFTTVAGDVIRGDLNRFLAGDPNGGVFTAGFYPIMMFGLPAACLAMIHEAKPSQRKATAGVMLSIALTAFFTGITEPIEYAFMFLAPLLYVIHAVLTGLSLVVMDMLGVREGFGFSAGFIDYALQFTRATKPLLIIPVGFVLALIYYGTFRWAIRKFNLPTPGRIEEPITKDLPTNATGRQDLQLDSLAGGVLEAIGGEENVDQLDACITRLRMTLKDESRLDKDQLKKLGAAGVIRVGPGYYQAVFGTQSERLCDRILTLIGRHTG</sequence>
<dbReference type="Proteomes" id="UP001595843">
    <property type="component" value="Unassembled WGS sequence"/>
</dbReference>
<evidence type="ECO:0000256" key="4">
    <source>
        <dbReference type="ARBA" id="ARBA00022597"/>
    </source>
</evidence>
<feature type="transmembrane region" description="Helical" evidence="12">
    <location>
        <begin position="169"/>
        <end position="190"/>
    </location>
</feature>
<dbReference type="Gene3D" id="3.30.1360.60">
    <property type="entry name" value="Glucose permease domain IIB"/>
    <property type="match status" value="1"/>
</dbReference>
<evidence type="ECO:0000256" key="3">
    <source>
        <dbReference type="ARBA" id="ARBA00022475"/>
    </source>
</evidence>
<protein>
    <submittedName>
        <fullName evidence="15">PTS transporter subunit EIIC</fullName>
    </submittedName>
</protein>
<gene>
    <name evidence="15" type="ORF">ACFOUO_01920</name>
</gene>
<keyword evidence="3" id="KW-1003">Cell membrane</keyword>
<dbReference type="EMBL" id="JBHSAP010000004">
    <property type="protein sequence ID" value="MFC4075563.1"/>
    <property type="molecule type" value="Genomic_DNA"/>
</dbReference>
<evidence type="ECO:0000256" key="1">
    <source>
        <dbReference type="ARBA" id="ARBA00004651"/>
    </source>
</evidence>
<dbReference type="NCBIfam" id="TIGR00826">
    <property type="entry name" value="EIIB_glc"/>
    <property type="match status" value="1"/>
</dbReference>
<keyword evidence="2" id="KW-0813">Transport</keyword>
<dbReference type="CDD" id="cd00212">
    <property type="entry name" value="PTS_IIB_glc"/>
    <property type="match status" value="1"/>
</dbReference>
<organism evidence="15 16">
    <name type="scientific">Salinithrix halophila</name>
    <dbReference type="NCBI Taxonomy" id="1485204"/>
    <lineage>
        <taxon>Bacteria</taxon>
        <taxon>Bacillati</taxon>
        <taxon>Bacillota</taxon>
        <taxon>Bacilli</taxon>
        <taxon>Bacillales</taxon>
        <taxon>Thermoactinomycetaceae</taxon>
        <taxon>Salinithrix</taxon>
    </lineage>
</organism>
<evidence type="ECO:0000256" key="9">
    <source>
        <dbReference type="ARBA" id="ARBA00022989"/>
    </source>
</evidence>
<keyword evidence="5" id="KW-0808">Transferase</keyword>
<dbReference type="PROSITE" id="PS01035">
    <property type="entry name" value="PTS_EIIB_TYPE_1_CYS"/>
    <property type="match status" value="1"/>
</dbReference>
<dbReference type="PANTHER" id="PTHR30009:SF20">
    <property type="entry name" value="PTS SYSTEM GLUCOSE-SPECIFIC EIICB COMPONENT-RELATED"/>
    <property type="match status" value="1"/>
</dbReference>
<evidence type="ECO:0000256" key="5">
    <source>
        <dbReference type="ARBA" id="ARBA00022679"/>
    </source>
</evidence>
<evidence type="ECO:0000256" key="8">
    <source>
        <dbReference type="ARBA" id="ARBA00022777"/>
    </source>
</evidence>
<dbReference type="InterPro" id="IPR001996">
    <property type="entry name" value="PTS_IIB_1"/>
</dbReference>
<accession>A0ABV8JE50</accession>
<feature type="domain" description="PTS EIIC type-1" evidence="14">
    <location>
        <begin position="1"/>
        <end position="373"/>
    </location>
</feature>
<keyword evidence="16" id="KW-1185">Reference proteome</keyword>
<dbReference type="PANTHER" id="PTHR30009">
    <property type="entry name" value="CYTOCHROME C-TYPE SYNTHESIS PROTEIN AND PTS TRANSMEMBRANE COMPONENT"/>
    <property type="match status" value="1"/>
</dbReference>
<evidence type="ECO:0000256" key="7">
    <source>
        <dbReference type="ARBA" id="ARBA00022692"/>
    </source>
</evidence>
<evidence type="ECO:0000313" key="16">
    <source>
        <dbReference type="Proteomes" id="UP001595843"/>
    </source>
</evidence>
<dbReference type="PROSITE" id="PS51098">
    <property type="entry name" value="PTS_EIIB_TYPE_1"/>
    <property type="match status" value="1"/>
</dbReference>
<feature type="transmembrane region" description="Helical" evidence="12">
    <location>
        <begin position="287"/>
        <end position="310"/>
    </location>
</feature>
<keyword evidence="8" id="KW-0418">Kinase</keyword>
<comment type="subcellular location">
    <subcellularLocation>
        <location evidence="1">Cell membrane</location>
        <topology evidence="1">Multi-pass membrane protein</topology>
    </subcellularLocation>
</comment>
<name>A0ABV8JE50_9BACL</name>
<dbReference type="Pfam" id="PF02378">
    <property type="entry name" value="PTS_EIIC"/>
    <property type="match status" value="1"/>
</dbReference>
<dbReference type="InterPro" id="IPR036878">
    <property type="entry name" value="Glu_permease_IIB"/>
</dbReference>
<feature type="active site" description="Phosphocysteine intermediate; for EIIB activity" evidence="11">
    <location>
        <position position="415"/>
    </location>
</feature>
<dbReference type="InterPro" id="IPR050429">
    <property type="entry name" value="PTS_Glucose_EIICBA"/>
</dbReference>
<feature type="transmembrane region" description="Helical" evidence="12">
    <location>
        <begin position="231"/>
        <end position="252"/>
    </location>
</feature>
<dbReference type="SUPFAM" id="SSF55604">
    <property type="entry name" value="Glucose permease domain IIB"/>
    <property type="match status" value="1"/>
</dbReference>
<feature type="transmembrane region" description="Helical" evidence="12">
    <location>
        <begin position="340"/>
        <end position="361"/>
    </location>
</feature>
<dbReference type="InterPro" id="IPR013013">
    <property type="entry name" value="PTS_EIIC_1"/>
</dbReference>
<comment type="caution">
    <text evidence="15">The sequence shown here is derived from an EMBL/GenBank/DDBJ whole genome shotgun (WGS) entry which is preliminary data.</text>
</comment>
<evidence type="ECO:0000313" key="15">
    <source>
        <dbReference type="EMBL" id="MFC4075563.1"/>
    </source>
</evidence>
<dbReference type="InterPro" id="IPR003352">
    <property type="entry name" value="PTS_EIIC"/>
</dbReference>
<evidence type="ECO:0000256" key="2">
    <source>
        <dbReference type="ARBA" id="ARBA00022448"/>
    </source>
</evidence>